<evidence type="ECO:0000256" key="3">
    <source>
        <dbReference type="ARBA" id="ARBA00023295"/>
    </source>
</evidence>
<reference evidence="7 8" key="1">
    <citation type="journal article" name="Front. Microbiol.">
        <title>Sugar Metabolism of the First Thermophilic Planctomycete Thermogutta terrifontis: Comparative Genomic and Transcriptomic Approaches.</title>
        <authorList>
            <person name="Elcheninov A.G."/>
            <person name="Menzel P."/>
            <person name="Gudbergsdottir S.R."/>
            <person name="Slesarev A.I."/>
            <person name="Kadnikov V.V."/>
            <person name="Krogh A."/>
            <person name="Bonch-Osmolovskaya E.A."/>
            <person name="Peng X."/>
            <person name="Kublanov I.V."/>
        </authorList>
    </citation>
    <scope>NUCLEOTIDE SEQUENCE [LARGE SCALE GENOMIC DNA]</scope>
    <source>
        <strain evidence="7 8">R1</strain>
    </source>
</reference>
<dbReference type="Proteomes" id="UP000215086">
    <property type="component" value="Chromosome"/>
</dbReference>
<proteinExistence type="inferred from homology"/>
<dbReference type="Pfam" id="PF00754">
    <property type="entry name" value="F5_F8_type_C"/>
    <property type="match status" value="1"/>
</dbReference>
<evidence type="ECO:0000256" key="4">
    <source>
        <dbReference type="PROSITE-ProRule" id="PRU01100"/>
    </source>
</evidence>
<dbReference type="PROSITE" id="PS51764">
    <property type="entry name" value="GH26"/>
    <property type="match status" value="1"/>
</dbReference>
<gene>
    <name evidence="7" type="ORF">THTE_2137</name>
</gene>
<name>A0A286RFJ9_9BACT</name>
<sequence length="554" mass="63013">MAVGSVALAGTVSGGEFANPHLCQKGQQLLLYFRTIYGKQILAGYNVYPHTPDDYQQTGRHAAIWGRDIQWLGDVDEVIAHVQRHGYILTLHWHWFFGGDSAWTRERKTPVVLDQLLKPGTPEHDTLMRELSKTADVLEKLQQAGIVVLWRPLHEIDGGWFWWTDLQHPENTAELWRVMFRYFTEERKLNNLIWVYSAGVGDLKKKPPEWRRRFYPGDQYVDIAGIDIYGVDLQQDETPYWDYFRAMEEICPGKTLALCECDAIPNPDKMVAGKTPCWLYALPWWGCPHPRRSVDWARFTMGHPQVITLDELPLFDDASYAPELGILRPADDGGAWFPNSVPVIEGFVAGRGSPVDLLQFLVDDKVVAEIRHPPRDFSWTWPGDLHGTFELTARAYDAAGKQNLSNRIHIAVGVRNAARSRSVRASSGTNPEAAVDGSYYSGWHAAKDAEDAWIEVDLGSPVEISQVNLIWGWKIHPAKFAVEISRSAPDDSERSWETVSLLEDLPWQPWKATHRVRFAPRIARAVRVHAYQRAAHQTWAGYDLAEIEIPIPAR</sequence>
<keyword evidence="3 4" id="KW-0326">Glycosidase</keyword>
<dbReference type="Gene3D" id="2.60.120.260">
    <property type="entry name" value="Galactose-binding domain-like"/>
    <property type="match status" value="1"/>
</dbReference>
<dbReference type="SUPFAM" id="SSF51445">
    <property type="entry name" value="(Trans)glycosidases"/>
    <property type="match status" value="1"/>
</dbReference>
<keyword evidence="8" id="KW-1185">Reference proteome</keyword>
<dbReference type="InterPro" id="IPR017853">
    <property type="entry name" value="GH"/>
</dbReference>
<accession>A0A286RFJ9</accession>
<protein>
    <submittedName>
        <fullName evidence="7">Mannan endo-1,4-beta-mannosidase</fullName>
    </submittedName>
</protein>
<evidence type="ECO:0000259" key="6">
    <source>
        <dbReference type="PROSITE" id="PS51764"/>
    </source>
</evidence>
<dbReference type="GO" id="GO:0006080">
    <property type="term" value="P:substituted mannan metabolic process"/>
    <property type="evidence" value="ECO:0007669"/>
    <property type="project" value="InterPro"/>
</dbReference>
<feature type="active site" description="Nucleophile" evidence="4">
    <location>
        <position position="260"/>
    </location>
</feature>
<dbReference type="InterPro" id="IPR000421">
    <property type="entry name" value="FA58C"/>
</dbReference>
<dbReference type="KEGG" id="ttf:THTE_2137"/>
<evidence type="ECO:0000313" key="7">
    <source>
        <dbReference type="EMBL" id="ASV74739.1"/>
    </source>
</evidence>
<dbReference type="PRINTS" id="PR00739">
    <property type="entry name" value="GLHYDRLASE26"/>
</dbReference>
<dbReference type="Gene3D" id="3.20.20.80">
    <property type="entry name" value="Glycosidases"/>
    <property type="match status" value="1"/>
</dbReference>
<dbReference type="InterPro" id="IPR022790">
    <property type="entry name" value="GH26_dom"/>
</dbReference>
<dbReference type="GO" id="GO:0016985">
    <property type="term" value="F:mannan endo-1,4-beta-mannosidase activity"/>
    <property type="evidence" value="ECO:0007669"/>
    <property type="project" value="InterPro"/>
</dbReference>
<dbReference type="Gene3D" id="2.60.40.10">
    <property type="entry name" value="Immunoglobulins"/>
    <property type="match status" value="1"/>
</dbReference>
<dbReference type="InterPro" id="IPR008979">
    <property type="entry name" value="Galactose-bd-like_sf"/>
</dbReference>
<evidence type="ECO:0000313" key="8">
    <source>
        <dbReference type="Proteomes" id="UP000215086"/>
    </source>
</evidence>
<dbReference type="InterPro" id="IPR000805">
    <property type="entry name" value="Glyco_hydro_26"/>
</dbReference>
<dbReference type="EMBL" id="CP018477">
    <property type="protein sequence ID" value="ASV74739.1"/>
    <property type="molecule type" value="Genomic_DNA"/>
</dbReference>
<evidence type="ECO:0000256" key="1">
    <source>
        <dbReference type="ARBA" id="ARBA00007754"/>
    </source>
</evidence>
<evidence type="ECO:0000256" key="2">
    <source>
        <dbReference type="ARBA" id="ARBA00022801"/>
    </source>
</evidence>
<feature type="domain" description="F5/8 type C" evidence="5">
    <location>
        <begin position="407"/>
        <end position="552"/>
    </location>
</feature>
<feature type="domain" description="GH26" evidence="6">
    <location>
        <begin position="11"/>
        <end position="310"/>
    </location>
</feature>
<dbReference type="SUPFAM" id="SSF49785">
    <property type="entry name" value="Galactose-binding domain-like"/>
    <property type="match status" value="1"/>
</dbReference>
<keyword evidence="2 4" id="KW-0378">Hydrolase</keyword>
<evidence type="ECO:0000259" key="5">
    <source>
        <dbReference type="PROSITE" id="PS50022"/>
    </source>
</evidence>
<dbReference type="PROSITE" id="PS50022">
    <property type="entry name" value="FA58C_3"/>
    <property type="match status" value="1"/>
</dbReference>
<dbReference type="InterPro" id="IPR013783">
    <property type="entry name" value="Ig-like_fold"/>
</dbReference>
<organism evidence="7 8">
    <name type="scientific">Thermogutta terrifontis</name>
    <dbReference type="NCBI Taxonomy" id="1331910"/>
    <lineage>
        <taxon>Bacteria</taxon>
        <taxon>Pseudomonadati</taxon>
        <taxon>Planctomycetota</taxon>
        <taxon>Planctomycetia</taxon>
        <taxon>Pirellulales</taxon>
        <taxon>Thermoguttaceae</taxon>
        <taxon>Thermogutta</taxon>
    </lineage>
</organism>
<dbReference type="AlphaFoldDB" id="A0A286RFJ9"/>
<dbReference type="RefSeq" id="WP_168175813.1">
    <property type="nucleotide sequence ID" value="NZ_CP018477.1"/>
</dbReference>
<dbReference type="Pfam" id="PF02156">
    <property type="entry name" value="Glyco_hydro_26"/>
    <property type="match status" value="1"/>
</dbReference>
<feature type="active site" description="Proton donor" evidence="4">
    <location>
        <position position="155"/>
    </location>
</feature>
<dbReference type="PANTHER" id="PTHR40079">
    <property type="entry name" value="MANNAN ENDO-1,4-BETA-MANNOSIDASE E-RELATED"/>
    <property type="match status" value="1"/>
</dbReference>
<dbReference type="PANTHER" id="PTHR40079:SF4">
    <property type="entry name" value="GH26 DOMAIN-CONTAINING PROTEIN-RELATED"/>
    <property type="match status" value="1"/>
</dbReference>
<comment type="similarity">
    <text evidence="1 4">Belongs to the glycosyl hydrolase 26 family.</text>
</comment>